<proteinExistence type="predicted"/>
<evidence type="ECO:0000313" key="2">
    <source>
        <dbReference type="Proteomes" id="UP000789702"/>
    </source>
</evidence>
<evidence type="ECO:0000313" key="1">
    <source>
        <dbReference type="EMBL" id="CAG8585246.1"/>
    </source>
</evidence>
<organism evidence="1 2">
    <name type="scientific">Dentiscutata heterogama</name>
    <dbReference type="NCBI Taxonomy" id="1316150"/>
    <lineage>
        <taxon>Eukaryota</taxon>
        <taxon>Fungi</taxon>
        <taxon>Fungi incertae sedis</taxon>
        <taxon>Mucoromycota</taxon>
        <taxon>Glomeromycotina</taxon>
        <taxon>Glomeromycetes</taxon>
        <taxon>Diversisporales</taxon>
        <taxon>Gigasporaceae</taxon>
        <taxon>Dentiscutata</taxon>
    </lineage>
</organism>
<name>A0ACA9MEZ4_9GLOM</name>
<keyword evidence="2" id="KW-1185">Reference proteome</keyword>
<accession>A0ACA9MEZ4</accession>
<dbReference type="EMBL" id="CAJVPU010008551">
    <property type="protein sequence ID" value="CAG8585246.1"/>
    <property type="molecule type" value="Genomic_DNA"/>
</dbReference>
<sequence>MNQTFQDVSTKANNKSTRAARPFRQIPTELDLNNIYYPKYHITELISTKAQQSVDTHIRRPPNGFFLMKNCYMLELRKLGYRYTMPEICRHSKKIWSELPQHAKKTYERLSIQSQCVHNEKYPNYKFEPKKKRNNSFKSYTPKTEDPMQKSFSAFSTTNILGTSNNLSEKDSCSSNFLLSTESSESESFSTSNFPSDKDSFSSNSLLSESEIFDDSNLLSDNDSNLSNSLLSESKIFGACNLLSDKDSILSNFLLSESEISSVSSGSSPTNSLEITAFQMNSSLGEFSLESFPSSESISLESQLELNNEFGIFEPFLENSEGIQTLPLSIPWNFLSYLNIPNNNDCYVYNCFPFISDDNDLQQDFVGSETLSNYVSSI</sequence>
<reference evidence="1" key="1">
    <citation type="submission" date="2021-06" db="EMBL/GenBank/DDBJ databases">
        <authorList>
            <person name="Kallberg Y."/>
            <person name="Tangrot J."/>
            <person name="Rosling A."/>
        </authorList>
    </citation>
    <scope>NUCLEOTIDE SEQUENCE</scope>
    <source>
        <strain evidence="1">IL203A</strain>
    </source>
</reference>
<dbReference type="Proteomes" id="UP000789702">
    <property type="component" value="Unassembled WGS sequence"/>
</dbReference>
<protein>
    <submittedName>
        <fullName evidence="1">17232_t:CDS:1</fullName>
    </submittedName>
</protein>
<gene>
    <name evidence="1" type="ORF">DHETER_LOCUS6639</name>
</gene>
<comment type="caution">
    <text evidence="1">The sequence shown here is derived from an EMBL/GenBank/DDBJ whole genome shotgun (WGS) entry which is preliminary data.</text>
</comment>